<dbReference type="PANTHER" id="PTHR43200">
    <property type="entry name" value="PHOSPHATASE"/>
    <property type="match status" value="1"/>
</dbReference>
<dbReference type="Proteomes" id="UP000799440">
    <property type="component" value="Unassembled WGS sequence"/>
</dbReference>
<dbReference type="PANTHER" id="PTHR43200:SF2">
    <property type="entry name" value="3'(2'),5'-BISPHOSPHATE NUCLEOTIDASE"/>
    <property type="match status" value="1"/>
</dbReference>
<dbReference type="InterPro" id="IPR020583">
    <property type="entry name" value="Inositol_monoP_metal-BS"/>
</dbReference>
<evidence type="ECO:0000256" key="2">
    <source>
        <dbReference type="ARBA" id="ARBA00009759"/>
    </source>
</evidence>
<dbReference type="GO" id="GO:0046872">
    <property type="term" value="F:metal ion binding"/>
    <property type="evidence" value="ECO:0007669"/>
    <property type="project" value="UniProtKB-KW"/>
</dbReference>
<reference evidence="7" key="1">
    <citation type="journal article" date="2020" name="Stud. Mycol.">
        <title>101 Dothideomycetes genomes: a test case for predicting lifestyles and emergence of pathogens.</title>
        <authorList>
            <person name="Haridas S."/>
            <person name="Albert R."/>
            <person name="Binder M."/>
            <person name="Bloem J."/>
            <person name="Labutti K."/>
            <person name="Salamov A."/>
            <person name="Andreopoulos B."/>
            <person name="Baker S."/>
            <person name="Barry K."/>
            <person name="Bills G."/>
            <person name="Bluhm B."/>
            <person name="Cannon C."/>
            <person name="Castanera R."/>
            <person name="Culley D."/>
            <person name="Daum C."/>
            <person name="Ezra D."/>
            <person name="Gonzalez J."/>
            <person name="Henrissat B."/>
            <person name="Kuo A."/>
            <person name="Liang C."/>
            <person name="Lipzen A."/>
            <person name="Lutzoni F."/>
            <person name="Magnuson J."/>
            <person name="Mondo S."/>
            <person name="Nolan M."/>
            <person name="Ohm R."/>
            <person name="Pangilinan J."/>
            <person name="Park H.-J."/>
            <person name="Ramirez L."/>
            <person name="Alfaro M."/>
            <person name="Sun H."/>
            <person name="Tritt A."/>
            <person name="Yoshinaga Y."/>
            <person name="Zwiers L.-H."/>
            <person name="Turgeon B."/>
            <person name="Goodwin S."/>
            <person name="Spatafora J."/>
            <person name="Crous P."/>
            <person name="Grigoriev I."/>
        </authorList>
    </citation>
    <scope>NUCLEOTIDE SEQUENCE</scope>
    <source>
        <strain evidence="7">CBS 119925</strain>
    </source>
</reference>
<dbReference type="Gene3D" id="3.40.190.80">
    <property type="match status" value="1"/>
</dbReference>
<feature type="binding site" evidence="6">
    <location>
        <position position="310"/>
    </location>
    <ligand>
        <name>Mg(2+)</name>
        <dbReference type="ChEBI" id="CHEBI:18420"/>
        <label>1</label>
        <note>catalytic</note>
    </ligand>
</feature>
<evidence type="ECO:0000256" key="3">
    <source>
        <dbReference type="ARBA" id="ARBA00022723"/>
    </source>
</evidence>
<dbReference type="OrthoDB" id="411145at2759"/>
<evidence type="ECO:0000256" key="4">
    <source>
        <dbReference type="ARBA" id="ARBA00022801"/>
    </source>
</evidence>
<keyword evidence="4" id="KW-0378">Hydrolase</keyword>
<evidence type="ECO:0000313" key="7">
    <source>
        <dbReference type="EMBL" id="KAF2742428.1"/>
    </source>
</evidence>
<evidence type="ECO:0000256" key="5">
    <source>
        <dbReference type="ARBA" id="ARBA00022842"/>
    </source>
</evidence>
<organism evidence="7 8">
    <name type="scientific">Sporormia fimetaria CBS 119925</name>
    <dbReference type="NCBI Taxonomy" id="1340428"/>
    <lineage>
        <taxon>Eukaryota</taxon>
        <taxon>Fungi</taxon>
        <taxon>Dikarya</taxon>
        <taxon>Ascomycota</taxon>
        <taxon>Pezizomycotina</taxon>
        <taxon>Dothideomycetes</taxon>
        <taxon>Pleosporomycetidae</taxon>
        <taxon>Pleosporales</taxon>
        <taxon>Sporormiaceae</taxon>
        <taxon>Sporormia</taxon>
    </lineage>
</organism>
<accession>A0A6A6UVZ8</accession>
<keyword evidence="5 6" id="KW-0460">Magnesium</keyword>
<comment type="cofactor">
    <cofactor evidence="1 6">
        <name>Mg(2+)</name>
        <dbReference type="ChEBI" id="CHEBI:18420"/>
    </cofactor>
</comment>
<keyword evidence="8" id="KW-1185">Reference proteome</keyword>
<comment type="similarity">
    <text evidence="2">Belongs to the inositol monophosphatase superfamily.</text>
</comment>
<dbReference type="EMBL" id="MU006609">
    <property type="protein sequence ID" value="KAF2742428.1"/>
    <property type="molecule type" value="Genomic_DNA"/>
</dbReference>
<dbReference type="SUPFAM" id="SSF56655">
    <property type="entry name" value="Carbohydrate phosphatase"/>
    <property type="match status" value="1"/>
</dbReference>
<proteinExistence type="inferred from homology"/>
<sequence length="373" mass="40445">MSTTPSYADELTLALRAVHAASILTKDVLRSLSNSVSHESHAKNEPVTIADFAAQALLTSALHAVYPSDRFVGEESASALRSDDGLAERVWELVQRAGAALRAVSGAMQETRPLSVPSSKEKMLSCIDAGAGDQSTAEGRIWVMDPVDGTLSFMHNRQYAVCLCLLVDGVQTVGVIGAPNLKIDTQGKLGDRIHEDLVDEDGYGVLLSAVRGKGTYVRSMHADSLGPPRHISPSQHTTRSKTNLDFVETTVGKTSLCQDDHKAVADLLGSPWPGTVLWSQQAKYVALTLGTTDVMLRIPKDTERFTHIWDHAGGQLLFQETGGIIKDFDGKDIDFRHGRKIVGTRNFGMLAARPDVFDDVMEAVKRVLGRRTA</sequence>
<dbReference type="GO" id="GO:0000103">
    <property type="term" value="P:sulfate assimilation"/>
    <property type="evidence" value="ECO:0007669"/>
    <property type="project" value="TreeGrafter"/>
</dbReference>
<dbReference type="PROSITE" id="PS00629">
    <property type="entry name" value="IMP_1"/>
    <property type="match status" value="1"/>
</dbReference>
<dbReference type="CDD" id="cd01517">
    <property type="entry name" value="PAP_phosphatase"/>
    <property type="match status" value="1"/>
</dbReference>
<evidence type="ECO:0000256" key="6">
    <source>
        <dbReference type="PIRSR" id="PIRSR600760-2"/>
    </source>
</evidence>
<dbReference type="GO" id="GO:0008441">
    <property type="term" value="F:3'(2'),5'-bisphosphate nucleotidase activity"/>
    <property type="evidence" value="ECO:0007669"/>
    <property type="project" value="TreeGrafter"/>
</dbReference>
<dbReference type="Pfam" id="PF00459">
    <property type="entry name" value="Inositol_P"/>
    <property type="match status" value="1"/>
</dbReference>
<evidence type="ECO:0000313" key="8">
    <source>
        <dbReference type="Proteomes" id="UP000799440"/>
    </source>
</evidence>
<feature type="binding site" evidence="6">
    <location>
        <position position="148"/>
    </location>
    <ligand>
        <name>Mg(2+)</name>
        <dbReference type="ChEBI" id="CHEBI:18420"/>
        <label>1</label>
        <note>catalytic</note>
    </ligand>
</feature>
<feature type="binding site" evidence="6">
    <location>
        <position position="74"/>
    </location>
    <ligand>
        <name>Mg(2+)</name>
        <dbReference type="ChEBI" id="CHEBI:18420"/>
        <label>1</label>
        <note>catalytic</note>
    </ligand>
</feature>
<dbReference type="AlphaFoldDB" id="A0A6A6UVZ8"/>
<dbReference type="Gene3D" id="3.30.540.10">
    <property type="entry name" value="Fructose-1,6-Bisphosphatase, subunit A, domain 1"/>
    <property type="match status" value="1"/>
</dbReference>
<name>A0A6A6UVZ8_9PLEO</name>
<gene>
    <name evidence="7" type="ORF">M011DRAFT_412670</name>
</gene>
<evidence type="ECO:0000256" key="1">
    <source>
        <dbReference type="ARBA" id="ARBA00001946"/>
    </source>
</evidence>
<protein>
    <submittedName>
        <fullName evidence="7">Carbohydrate phosphatase</fullName>
    </submittedName>
</protein>
<dbReference type="InterPro" id="IPR051090">
    <property type="entry name" value="Inositol_monoP_superfamily"/>
</dbReference>
<keyword evidence="3 6" id="KW-0479">Metal-binding</keyword>
<feature type="binding site" evidence="6">
    <location>
        <position position="145"/>
    </location>
    <ligand>
        <name>Mg(2+)</name>
        <dbReference type="ChEBI" id="CHEBI:18420"/>
        <label>1</label>
        <note>catalytic</note>
    </ligand>
</feature>
<dbReference type="InterPro" id="IPR000760">
    <property type="entry name" value="Inositol_monophosphatase-like"/>
</dbReference>